<dbReference type="SUPFAM" id="SSF47095">
    <property type="entry name" value="HMG-box"/>
    <property type="match status" value="1"/>
</dbReference>
<evidence type="ECO:0000259" key="2">
    <source>
        <dbReference type="PROSITE" id="PS50118"/>
    </source>
</evidence>
<dbReference type="Pfam" id="PF00505">
    <property type="entry name" value="HMG_box"/>
    <property type="match status" value="1"/>
</dbReference>
<dbReference type="GO" id="GO:0003677">
    <property type="term" value="F:DNA binding"/>
    <property type="evidence" value="ECO:0007669"/>
    <property type="project" value="UniProtKB-UniRule"/>
</dbReference>
<feature type="non-terminal residue" evidence="3">
    <location>
        <position position="77"/>
    </location>
</feature>
<reference evidence="3 4" key="1">
    <citation type="submission" date="2018-06" db="EMBL/GenBank/DDBJ databases">
        <title>Comparative genomics reveals the genomic features of Rhizophagus irregularis, R. cerebriforme, R. diaphanum and Gigaspora rosea, and their symbiotic lifestyle signature.</title>
        <authorList>
            <person name="Morin E."/>
            <person name="San Clemente H."/>
            <person name="Chen E.C.H."/>
            <person name="De La Providencia I."/>
            <person name="Hainaut M."/>
            <person name="Kuo A."/>
            <person name="Kohler A."/>
            <person name="Murat C."/>
            <person name="Tang N."/>
            <person name="Roy S."/>
            <person name="Loubradou J."/>
            <person name="Henrissat B."/>
            <person name="Grigoriev I.V."/>
            <person name="Corradi N."/>
            <person name="Roux C."/>
            <person name="Martin F.M."/>
        </authorList>
    </citation>
    <scope>NUCLEOTIDE SEQUENCE [LARGE SCALE GENOMIC DNA]</scope>
    <source>
        <strain evidence="3 4">DAOM 194757</strain>
    </source>
</reference>
<dbReference type="SMART" id="SM00398">
    <property type="entry name" value="HMG"/>
    <property type="match status" value="1"/>
</dbReference>
<organism evidence="3 4">
    <name type="scientific">Gigaspora rosea</name>
    <dbReference type="NCBI Taxonomy" id="44941"/>
    <lineage>
        <taxon>Eukaryota</taxon>
        <taxon>Fungi</taxon>
        <taxon>Fungi incertae sedis</taxon>
        <taxon>Mucoromycota</taxon>
        <taxon>Glomeromycotina</taxon>
        <taxon>Glomeromycetes</taxon>
        <taxon>Diversisporales</taxon>
        <taxon>Gigasporaceae</taxon>
        <taxon>Gigaspora</taxon>
    </lineage>
</organism>
<feature type="DNA-binding region" description="HMG box" evidence="1">
    <location>
        <begin position="1"/>
        <end position="70"/>
    </location>
</feature>
<dbReference type="InterPro" id="IPR036910">
    <property type="entry name" value="HMG_box_dom_sf"/>
</dbReference>
<evidence type="ECO:0000256" key="1">
    <source>
        <dbReference type="PROSITE-ProRule" id="PRU00267"/>
    </source>
</evidence>
<comment type="caution">
    <text evidence="3">The sequence shown here is derived from an EMBL/GenBank/DDBJ whole genome shotgun (WGS) entry which is preliminary data.</text>
</comment>
<dbReference type="AlphaFoldDB" id="A0A397VDJ6"/>
<proteinExistence type="predicted"/>
<evidence type="ECO:0000313" key="4">
    <source>
        <dbReference type="Proteomes" id="UP000266673"/>
    </source>
</evidence>
<dbReference type="Gene3D" id="1.10.30.10">
    <property type="entry name" value="High mobility group box domain"/>
    <property type="match status" value="1"/>
</dbReference>
<protein>
    <recommendedName>
        <fullName evidence="2">HMG box domain-containing protein</fullName>
    </recommendedName>
</protein>
<sequence>PRPQNSFVLFRKDFEAKYRLLHKDENIFSKKISSLAALSWNKQPPSVRFYFKQLENKALNKHQEMFPNYRYRPNKKK</sequence>
<feature type="domain" description="HMG box" evidence="2">
    <location>
        <begin position="1"/>
        <end position="70"/>
    </location>
</feature>
<gene>
    <name evidence="3" type="ORF">C2G38_1893100</name>
</gene>
<dbReference type="OrthoDB" id="6247875at2759"/>
<dbReference type="EMBL" id="QKWP01000562">
    <property type="protein sequence ID" value="RIB18093.1"/>
    <property type="molecule type" value="Genomic_DNA"/>
</dbReference>
<evidence type="ECO:0000313" key="3">
    <source>
        <dbReference type="EMBL" id="RIB18093.1"/>
    </source>
</evidence>
<keyword evidence="4" id="KW-1185">Reference proteome</keyword>
<feature type="non-terminal residue" evidence="3">
    <location>
        <position position="1"/>
    </location>
</feature>
<dbReference type="PROSITE" id="PS50118">
    <property type="entry name" value="HMG_BOX_2"/>
    <property type="match status" value="1"/>
</dbReference>
<dbReference type="Proteomes" id="UP000266673">
    <property type="component" value="Unassembled WGS sequence"/>
</dbReference>
<dbReference type="GO" id="GO:0005634">
    <property type="term" value="C:nucleus"/>
    <property type="evidence" value="ECO:0007669"/>
    <property type="project" value="UniProtKB-UniRule"/>
</dbReference>
<dbReference type="InterPro" id="IPR009071">
    <property type="entry name" value="HMG_box_dom"/>
</dbReference>
<name>A0A397VDJ6_9GLOM</name>
<keyword evidence="1" id="KW-0238">DNA-binding</keyword>
<keyword evidence="1" id="KW-0539">Nucleus</keyword>
<accession>A0A397VDJ6</accession>